<name>A0AAD9V6I0_ACRCE</name>
<dbReference type="InterPro" id="IPR011044">
    <property type="entry name" value="Quino_amine_DH_bsu"/>
</dbReference>
<dbReference type="GO" id="GO:0022900">
    <property type="term" value="P:electron transport chain"/>
    <property type="evidence" value="ECO:0007669"/>
    <property type="project" value="InterPro"/>
</dbReference>
<accession>A0AAD9V6I0</accession>
<evidence type="ECO:0000313" key="3">
    <source>
        <dbReference type="Proteomes" id="UP001249851"/>
    </source>
</evidence>
<protein>
    <submittedName>
        <fullName evidence="2">WD repeat-containing protein 93</fullName>
    </submittedName>
</protein>
<reference evidence="2" key="2">
    <citation type="journal article" date="2023" name="Science">
        <title>Genomic signatures of disease resistance in endangered staghorn corals.</title>
        <authorList>
            <person name="Vollmer S.V."/>
            <person name="Selwyn J.D."/>
            <person name="Despard B.A."/>
            <person name="Roesel C.L."/>
        </authorList>
    </citation>
    <scope>NUCLEOTIDE SEQUENCE</scope>
    <source>
        <strain evidence="2">K2</strain>
    </source>
</reference>
<reference evidence="2" key="1">
    <citation type="journal article" date="2023" name="G3 (Bethesda)">
        <title>Whole genome assembly and annotation of the endangered Caribbean coral Acropora cervicornis.</title>
        <authorList>
            <person name="Selwyn J.D."/>
            <person name="Vollmer S.V."/>
        </authorList>
    </citation>
    <scope>NUCLEOTIDE SEQUENCE</scope>
    <source>
        <strain evidence="2">K2</strain>
    </source>
</reference>
<dbReference type="EMBL" id="JARQWQ010000027">
    <property type="protein sequence ID" value="KAK2563029.1"/>
    <property type="molecule type" value="Genomic_DNA"/>
</dbReference>
<feature type="compositionally biased region" description="Low complexity" evidence="1">
    <location>
        <begin position="236"/>
        <end position="252"/>
    </location>
</feature>
<feature type="region of interest" description="Disordered" evidence="1">
    <location>
        <begin position="1"/>
        <end position="21"/>
    </location>
</feature>
<evidence type="ECO:0000313" key="2">
    <source>
        <dbReference type="EMBL" id="KAK2563029.1"/>
    </source>
</evidence>
<dbReference type="Proteomes" id="UP001249851">
    <property type="component" value="Unassembled WGS sequence"/>
</dbReference>
<dbReference type="SUPFAM" id="SSF50969">
    <property type="entry name" value="YVTN repeat-like/Quinoprotein amine dehydrogenase"/>
    <property type="match status" value="1"/>
</dbReference>
<sequence length="332" mass="36532">MRAKREKRPPSPPSEDEGDENFVTDPDQIFDHLPQPFRLVDKTVRKIFDNAWEIIEEIEERKALRRSKAVLPLFDLGKELSDHSKTSCICTLPNGNYLFLGCDRCLTVVDSLLGTTVACIEDTGNDITQMSACYLLDGYYLIASVDNGGFARLYLFTADKVDGQNKQSAATFVHISQDGGYVGIGWKAATKESWLEIYRVPKETWIKEVDAALMAFAPPSRKPTLDSVMPATGSRPSSAQGGQTQPGQSGTSFTKPVTVLRVRPPAPVGPCAATNCSAALKAIDAECNVIGSGANHVLMSQYFDNCDKAFHSIHAKELKYLNKDEEDLNQYV</sequence>
<dbReference type="PANTHER" id="PTHR12219">
    <property type="entry name" value="NADH-UBIQUINONE OXIDOREDUCTASE"/>
    <property type="match status" value="1"/>
</dbReference>
<dbReference type="InterPro" id="IPR006885">
    <property type="entry name" value="NADH_UbQ_FeS_4_mit-like"/>
</dbReference>
<evidence type="ECO:0000256" key="1">
    <source>
        <dbReference type="SAM" id="MobiDB-lite"/>
    </source>
</evidence>
<dbReference type="InterPro" id="IPR049547">
    <property type="entry name" value="WDR93_beta-prop"/>
</dbReference>
<proteinExistence type="predicted"/>
<dbReference type="AlphaFoldDB" id="A0AAD9V6I0"/>
<organism evidence="2 3">
    <name type="scientific">Acropora cervicornis</name>
    <name type="common">Staghorn coral</name>
    <dbReference type="NCBI Taxonomy" id="6130"/>
    <lineage>
        <taxon>Eukaryota</taxon>
        <taxon>Metazoa</taxon>
        <taxon>Cnidaria</taxon>
        <taxon>Anthozoa</taxon>
        <taxon>Hexacorallia</taxon>
        <taxon>Scleractinia</taxon>
        <taxon>Astrocoeniina</taxon>
        <taxon>Acroporidae</taxon>
        <taxon>Acropora</taxon>
    </lineage>
</organism>
<keyword evidence="3" id="KW-1185">Reference proteome</keyword>
<gene>
    <name evidence="2" type="ORF">P5673_014035</name>
</gene>
<dbReference type="Pfam" id="PF21030">
    <property type="entry name" value="WDR93"/>
    <property type="match status" value="1"/>
</dbReference>
<comment type="caution">
    <text evidence="2">The sequence shown here is derived from an EMBL/GenBank/DDBJ whole genome shotgun (WGS) entry which is preliminary data.</text>
</comment>
<feature type="region of interest" description="Disordered" evidence="1">
    <location>
        <begin position="223"/>
        <end position="253"/>
    </location>
</feature>
<dbReference type="PANTHER" id="PTHR12219:SF17">
    <property type="entry name" value="WD REPEAT-CONTAINING PROTEIN 93"/>
    <property type="match status" value="1"/>
</dbReference>